<keyword evidence="1" id="KW-0489">Methyltransferase</keyword>
<organism evidence="2 3">
    <name type="scientific">Phycisphaera mikurensis (strain NBRC 102666 / KCTC 22515 / FYK2301M01)</name>
    <dbReference type="NCBI Taxonomy" id="1142394"/>
    <lineage>
        <taxon>Bacteria</taxon>
        <taxon>Pseudomonadati</taxon>
        <taxon>Planctomycetota</taxon>
        <taxon>Phycisphaerae</taxon>
        <taxon>Phycisphaerales</taxon>
        <taxon>Phycisphaeraceae</taxon>
        <taxon>Phycisphaera</taxon>
    </lineage>
</organism>
<dbReference type="EC" id="2.1.1.242" evidence="1"/>
<evidence type="ECO:0000313" key="2">
    <source>
        <dbReference type="EMBL" id="BAM05121.1"/>
    </source>
</evidence>
<feature type="binding site" evidence="1">
    <location>
        <position position="183"/>
    </location>
    <ligand>
        <name>S-adenosyl-L-methionine</name>
        <dbReference type="ChEBI" id="CHEBI:59789"/>
    </ligand>
</feature>
<reference evidence="2 3" key="1">
    <citation type="submission" date="2012-02" db="EMBL/GenBank/DDBJ databases">
        <title>Complete genome sequence of Phycisphaera mikurensis NBRC 102666.</title>
        <authorList>
            <person name="Ankai A."/>
            <person name="Hosoyama A."/>
            <person name="Terui Y."/>
            <person name="Sekine M."/>
            <person name="Fukai R."/>
            <person name="Kato Y."/>
            <person name="Nakamura S."/>
            <person name="Yamada-Narita S."/>
            <person name="Kawakoshi A."/>
            <person name="Fukunaga Y."/>
            <person name="Yamazaki S."/>
            <person name="Fujita N."/>
        </authorList>
    </citation>
    <scope>NUCLEOTIDE SEQUENCE [LARGE SCALE GENOMIC DNA]</scope>
    <source>
        <strain evidence="3">NBRC 102666 / KCTC 22515 / FYK2301M01</strain>
    </source>
</reference>
<comment type="function">
    <text evidence="1">Specifically methylates the guanosine in position 1516 of 16S rRNA.</text>
</comment>
<sequence>MGAVAVAFAGKANRPAAEALAARLGLPIAKKFRDPHPLHLAYGPDGRLGLRVVAAGHPLAGGHPVAADLLAVDTSSPAGRKLATPFFKAMGVRRGEPARPRVLDATAGLGEDAWLLASAGCRVTALERNPVVLALLQDALARAADREPETAERLTVRGAEALDALLALAAGPEADRPDVVALDPMFPLGRRATERKPMRVLRMLEEAAADRAGSADDEPALLAAARAAARRRVAVKRPGKAPPLAGQEPDVVFPGRAVRHDVYLTPAETPRAG</sequence>
<dbReference type="PANTHER" id="PTHR36112:SF1">
    <property type="entry name" value="RIBOSOMAL RNA SMALL SUBUNIT METHYLTRANSFERASE J"/>
    <property type="match status" value="1"/>
</dbReference>
<feature type="binding site" evidence="1">
    <location>
        <begin position="127"/>
        <end position="128"/>
    </location>
    <ligand>
        <name>S-adenosyl-L-methionine</name>
        <dbReference type="ChEBI" id="CHEBI:59789"/>
    </ligand>
</feature>
<keyword evidence="1" id="KW-0949">S-adenosyl-L-methionine</keyword>
<dbReference type="Gene3D" id="3.40.50.150">
    <property type="entry name" value="Vaccinia Virus protein VP39"/>
    <property type="match status" value="1"/>
</dbReference>
<keyword evidence="3" id="KW-1185">Reference proteome</keyword>
<evidence type="ECO:0000256" key="1">
    <source>
        <dbReference type="HAMAP-Rule" id="MF_01523"/>
    </source>
</evidence>
<evidence type="ECO:0000313" key="3">
    <source>
        <dbReference type="Proteomes" id="UP000007881"/>
    </source>
</evidence>
<comment type="catalytic activity">
    <reaction evidence="1">
        <text>guanosine(1516) in 16S rRNA + S-adenosyl-L-methionine = N(2)-methylguanosine(1516) in 16S rRNA + S-adenosyl-L-homocysteine + H(+)</text>
        <dbReference type="Rhea" id="RHEA:43220"/>
        <dbReference type="Rhea" id="RHEA-COMP:10412"/>
        <dbReference type="Rhea" id="RHEA-COMP:10413"/>
        <dbReference type="ChEBI" id="CHEBI:15378"/>
        <dbReference type="ChEBI" id="CHEBI:57856"/>
        <dbReference type="ChEBI" id="CHEBI:59789"/>
        <dbReference type="ChEBI" id="CHEBI:74269"/>
        <dbReference type="ChEBI" id="CHEBI:74481"/>
        <dbReference type="EC" id="2.1.1.242"/>
    </reaction>
</comment>
<comment type="similarity">
    <text evidence="1">Belongs to the methyltransferase superfamily. RsmJ family.</text>
</comment>
<dbReference type="eggNOG" id="COG0742">
    <property type="taxonomic scope" value="Bacteria"/>
</dbReference>
<dbReference type="GO" id="GO:0005737">
    <property type="term" value="C:cytoplasm"/>
    <property type="evidence" value="ECO:0007669"/>
    <property type="project" value="UniProtKB-SubCell"/>
</dbReference>
<dbReference type="HOGENOM" id="CLU_076324_0_1_0"/>
<keyword evidence="1" id="KW-0808">Transferase</keyword>
<comment type="subcellular location">
    <subcellularLocation>
        <location evidence="1">Cytoplasm</location>
    </subcellularLocation>
</comment>
<comment type="caution">
    <text evidence="1">Lacks conserved residue(s) required for the propagation of feature annotation.</text>
</comment>
<dbReference type="EMBL" id="AP012338">
    <property type="protein sequence ID" value="BAM05121.1"/>
    <property type="molecule type" value="Genomic_DNA"/>
</dbReference>
<name>I0IIN3_PHYMF</name>
<gene>
    <name evidence="1" type="primary">rsmJ</name>
    <name evidence="2" type="ordered locus">PSMK_29620</name>
</gene>
<dbReference type="Pfam" id="PF04445">
    <property type="entry name" value="SAM_MT"/>
    <property type="match status" value="1"/>
</dbReference>
<dbReference type="HAMAP" id="MF_01523">
    <property type="entry name" value="16SrRNA_methyltr_J"/>
    <property type="match status" value="1"/>
</dbReference>
<accession>I0IIN3</accession>
<dbReference type="GO" id="GO:0008990">
    <property type="term" value="F:rRNA (guanine-N2-)-methyltransferase activity"/>
    <property type="evidence" value="ECO:0007669"/>
    <property type="project" value="UniProtKB-UniRule"/>
</dbReference>
<dbReference type="Proteomes" id="UP000007881">
    <property type="component" value="Chromosome"/>
</dbReference>
<dbReference type="AlphaFoldDB" id="I0IIN3"/>
<dbReference type="SUPFAM" id="SSF53335">
    <property type="entry name" value="S-adenosyl-L-methionine-dependent methyltransferases"/>
    <property type="match status" value="1"/>
</dbReference>
<keyword evidence="1" id="KW-0698">rRNA processing</keyword>
<dbReference type="CDD" id="cd02440">
    <property type="entry name" value="AdoMet_MTases"/>
    <property type="match status" value="1"/>
</dbReference>
<dbReference type="KEGG" id="phm:PSMK_29620"/>
<dbReference type="PANTHER" id="PTHR36112">
    <property type="entry name" value="RIBOSOMAL RNA SMALL SUBUNIT METHYLTRANSFERASE J"/>
    <property type="match status" value="1"/>
</dbReference>
<dbReference type="STRING" id="1142394.PSMK_29620"/>
<protein>
    <recommendedName>
        <fullName evidence="1">Ribosomal RNA small subunit methyltransferase J</fullName>
        <ecNumber evidence="1">2.1.1.242</ecNumber>
    </recommendedName>
    <alternativeName>
        <fullName evidence="1">16S rRNA m2G1516 methyltransferase</fullName>
    </alternativeName>
    <alternativeName>
        <fullName evidence="1">rRNA (guanine-N(2)-)-methyltransferase</fullName>
    </alternativeName>
</protein>
<keyword evidence="1" id="KW-0963">Cytoplasm</keyword>
<dbReference type="InterPro" id="IPR007536">
    <property type="entry name" value="16SrRNA_methylTrfase_J"/>
</dbReference>
<dbReference type="RefSeq" id="WP_014438329.1">
    <property type="nucleotide sequence ID" value="NC_017080.1"/>
</dbReference>
<dbReference type="InterPro" id="IPR029063">
    <property type="entry name" value="SAM-dependent_MTases_sf"/>
</dbReference>
<proteinExistence type="inferred from homology"/>